<dbReference type="PROSITE" id="PS50283">
    <property type="entry name" value="NA_SOLUT_SYMP_3"/>
    <property type="match status" value="1"/>
</dbReference>
<evidence type="ECO:0000256" key="10">
    <source>
        <dbReference type="ARBA" id="ARBA00023201"/>
    </source>
</evidence>
<evidence type="ECO:0000256" key="3">
    <source>
        <dbReference type="ARBA" id="ARBA00022448"/>
    </source>
</evidence>
<comment type="subcellular location">
    <subcellularLocation>
        <location evidence="1">Cell membrane</location>
        <topology evidence="1">Multi-pass membrane protein</topology>
    </subcellularLocation>
</comment>
<keyword evidence="7" id="KW-0915">Sodium</keyword>
<reference evidence="13 14" key="1">
    <citation type="journal article" date="2016" name="Nat. Commun.">
        <title>Extremotolerant tardigrade genome and improved radiotolerance of human cultured cells by tardigrade-unique protein.</title>
        <authorList>
            <person name="Hashimoto T."/>
            <person name="Horikawa D.D."/>
            <person name="Saito Y."/>
            <person name="Kuwahara H."/>
            <person name="Kozuka-Hata H."/>
            <person name="Shin-I T."/>
            <person name="Minakuchi Y."/>
            <person name="Ohishi K."/>
            <person name="Motoyama A."/>
            <person name="Aizu T."/>
            <person name="Enomoto A."/>
            <person name="Kondo K."/>
            <person name="Tanaka S."/>
            <person name="Hara Y."/>
            <person name="Koshikawa S."/>
            <person name="Sagara H."/>
            <person name="Miura T."/>
            <person name="Yokobori S."/>
            <person name="Miyagawa K."/>
            <person name="Suzuki Y."/>
            <person name="Kubo T."/>
            <person name="Oyama M."/>
            <person name="Kohara Y."/>
            <person name="Fujiyama A."/>
            <person name="Arakawa K."/>
            <person name="Katayama T."/>
            <person name="Toyoda A."/>
            <person name="Kunieda T."/>
        </authorList>
    </citation>
    <scope>NUCLEOTIDE SEQUENCE [LARGE SCALE GENOMIC DNA]</scope>
    <source>
        <strain evidence="13 14">YOKOZUNA-1</strain>
    </source>
</reference>
<dbReference type="Proteomes" id="UP000186922">
    <property type="component" value="Unassembled WGS sequence"/>
</dbReference>
<evidence type="ECO:0000256" key="2">
    <source>
        <dbReference type="ARBA" id="ARBA00006434"/>
    </source>
</evidence>
<dbReference type="GO" id="GO:0006814">
    <property type="term" value="P:sodium ion transport"/>
    <property type="evidence" value="ECO:0007669"/>
    <property type="project" value="UniProtKB-KW"/>
</dbReference>
<protein>
    <recommendedName>
        <fullName evidence="15">Sodium-coupled monocarboxylate transporter 1</fullName>
    </recommendedName>
</protein>
<evidence type="ECO:0000256" key="6">
    <source>
        <dbReference type="ARBA" id="ARBA00022989"/>
    </source>
</evidence>
<evidence type="ECO:0000256" key="1">
    <source>
        <dbReference type="ARBA" id="ARBA00004651"/>
    </source>
</evidence>
<dbReference type="InterPro" id="IPR051163">
    <property type="entry name" value="Sodium:Solute_Symporter_SSF"/>
</dbReference>
<proteinExistence type="inferred from homology"/>
<feature type="transmembrane region" description="Helical" evidence="12">
    <location>
        <begin position="129"/>
        <end position="148"/>
    </location>
</feature>
<evidence type="ECO:0000256" key="8">
    <source>
        <dbReference type="ARBA" id="ARBA00023065"/>
    </source>
</evidence>
<evidence type="ECO:0000256" key="5">
    <source>
        <dbReference type="ARBA" id="ARBA00022692"/>
    </source>
</evidence>
<dbReference type="EMBL" id="BDGG01000012">
    <property type="protein sequence ID" value="GAV05482.1"/>
    <property type="molecule type" value="Genomic_DNA"/>
</dbReference>
<dbReference type="STRING" id="947166.A0A1D1VVH9"/>
<evidence type="ECO:0000256" key="12">
    <source>
        <dbReference type="SAM" id="Phobius"/>
    </source>
</evidence>
<keyword evidence="10" id="KW-0739">Sodium transport</keyword>
<comment type="similarity">
    <text evidence="2 11">Belongs to the sodium:solute symporter (SSF) (TC 2.A.21) family.</text>
</comment>
<accession>A0A1D1VVH9</accession>
<keyword evidence="9 12" id="KW-0472">Membrane</keyword>
<evidence type="ECO:0000313" key="13">
    <source>
        <dbReference type="EMBL" id="GAV05482.1"/>
    </source>
</evidence>
<keyword evidence="6 12" id="KW-1133">Transmembrane helix</keyword>
<dbReference type="InterPro" id="IPR038377">
    <property type="entry name" value="Na/Glc_symporter_sf"/>
</dbReference>
<feature type="transmembrane region" description="Helical" evidence="12">
    <location>
        <begin position="85"/>
        <end position="109"/>
    </location>
</feature>
<keyword evidence="5 12" id="KW-0812">Transmembrane</keyword>
<feature type="transmembrane region" description="Helical" evidence="12">
    <location>
        <begin position="53"/>
        <end position="73"/>
    </location>
</feature>
<evidence type="ECO:0000256" key="7">
    <source>
        <dbReference type="ARBA" id="ARBA00023053"/>
    </source>
</evidence>
<dbReference type="OrthoDB" id="6132759at2759"/>
<sequence>MIVNNDSGFSIVDYVVFGSSLVASFVIGVYTAFAGNKQKTTEDFYFGNRDMNIVAVAMSLASTFLSGVGLLGVPAEVYRNGVSYVILLLAETVTALLAIFLFIPFFYNLRMTSVYEYFEHRFSVSIRRFACLLFVTNMLLYMSLVLYAPA</sequence>
<dbReference type="GO" id="GO:0015293">
    <property type="term" value="F:symporter activity"/>
    <property type="evidence" value="ECO:0007669"/>
    <property type="project" value="TreeGrafter"/>
</dbReference>
<feature type="transmembrane region" description="Helical" evidence="12">
    <location>
        <begin position="14"/>
        <end position="33"/>
    </location>
</feature>
<evidence type="ECO:0000313" key="14">
    <source>
        <dbReference type="Proteomes" id="UP000186922"/>
    </source>
</evidence>
<evidence type="ECO:0000256" key="11">
    <source>
        <dbReference type="RuleBase" id="RU362091"/>
    </source>
</evidence>
<dbReference type="PANTHER" id="PTHR42985">
    <property type="entry name" value="SODIUM-COUPLED MONOCARBOXYLATE TRANSPORTER"/>
    <property type="match status" value="1"/>
</dbReference>
<organism evidence="13 14">
    <name type="scientific">Ramazzottius varieornatus</name>
    <name type="common">Water bear</name>
    <name type="synonym">Tardigrade</name>
    <dbReference type="NCBI Taxonomy" id="947166"/>
    <lineage>
        <taxon>Eukaryota</taxon>
        <taxon>Metazoa</taxon>
        <taxon>Ecdysozoa</taxon>
        <taxon>Tardigrada</taxon>
        <taxon>Eutardigrada</taxon>
        <taxon>Parachela</taxon>
        <taxon>Hypsibioidea</taxon>
        <taxon>Ramazzottiidae</taxon>
        <taxon>Ramazzottius</taxon>
    </lineage>
</organism>
<comment type="caution">
    <text evidence="13">The sequence shown here is derived from an EMBL/GenBank/DDBJ whole genome shotgun (WGS) entry which is preliminary data.</text>
</comment>
<evidence type="ECO:0008006" key="15">
    <source>
        <dbReference type="Google" id="ProtNLM"/>
    </source>
</evidence>
<evidence type="ECO:0000256" key="4">
    <source>
        <dbReference type="ARBA" id="ARBA00022475"/>
    </source>
</evidence>
<keyword evidence="8" id="KW-0406">Ion transport</keyword>
<dbReference type="Gene3D" id="1.20.1730.10">
    <property type="entry name" value="Sodium/glucose cotransporter"/>
    <property type="match status" value="1"/>
</dbReference>
<dbReference type="PANTHER" id="PTHR42985:SF40">
    <property type="entry name" value="LD47995P-RELATED"/>
    <property type="match status" value="1"/>
</dbReference>
<dbReference type="GO" id="GO:0005886">
    <property type="term" value="C:plasma membrane"/>
    <property type="evidence" value="ECO:0007669"/>
    <property type="project" value="UniProtKB-SubCell"/>
</dbReference>
<gene>
    <name evidence="13" type="primary">RvY_15609</name>
    <name evidence="13" type="synonym">RvY_15609.1</name>
    <name evidence="13" type="ORF">RvY_15609-1</name>
</gene>
<evidence type="ECO:0000256" key="9">
    <source>
        <dbReference type="ARBA" id="ARBA00023136"/>
    </source>
</evidence>
<dbReference type="Pfam" id="PF00474">
    <property type="entry name" value="SSF"/>
    <property type="match status" value="1"/>
</dbReference>
<name>A0A1D1VVH9_RAMVA</name>
<dbReference type="InterPro" id="IPR001734">
    <property type="entry name" value="Na/solute_symporter"/>
</dbReference>
<keyword evidence="4" id="KW-1003">Cell membrane</keyword>
<dbReference type="AlphaFoldDB" id="A0A1D1VVH9"/>
<keyword evidence="3" id="KW-0813">Transport</keyword>
<keyword evidence="14" id="KW-1185">Reference proteome</keyword>